<protein>
    <recommendedName>
        <fullName evidence="4">Transporter</fullName>
    </recommendedName>
</protein>
<proteinExistence type="predicted"/>
<evidence type="ECO:0000313" key="3">
    <source>
        <dbReference type="Proteomes" id="UP000682802"/>
    </source>
</evidence>
<sequence length="261" mass="29814">MIRILLFLLFLSFSNQLIAQNSELDSLSRKATDPTAIMWQLQLEDFWEPLTSTDDFSKNQFRVRIVLPLSGKNKGSWDHLIRVTFKGLNTTQNTFGLGDTEVFDMIIPKRYSWGAWSLGPLAYLPTATNSNFGSGKFSLGLAAGLSFNNPSMGRWQVDFLLEYLHSVAGDMNKSDANQVQLQPSITYHLNQGFYLETEPVFAYSFEHSSVTLPINLRFGKVWIINGQKYNTYIEPETTMYSQESTYTIAGFRFGLRFLFKE</sequence>
<evidence type="ECO:0000256" key="1">
    <source>
        <dbReference type="SAM" id="SignalP"/>
    </source>
</evidence>
<accession>A0ABX8H1I4</accession>
<name>A0ABX8H1I4_9BACT</name>
<dbReference type="RefSeq" id="WP_144076414.1">
    <property type="nucleotide sequence ID" value="NZ_CP076129.1"/>
</dbReference>
<gene>
    <name evidence="2" type="ORF">KM029_24410</name>
</gene>
<dbReference type="Proteomes" id="UP000682802">
    <property type="component" value="Chromosome 2"/>
</dbReference>
<keyword evidence="3" id="KW-1185">Reference proteome</keyword>
<reference evidence="2 3" key="1">
    <citation type="submission" date="2021-05" db="EMBL/GenBank/DDBJ databases">
        <title>Comparative genomic studies on the polysaccharide-degrading batcterial strains of the Flammeovirga genus.</title>
        <authorList>
            <person name="Zewei F."/>
            <person name="Zheng Z."/>
            <person name="Yu L."/>
            <person name="Ruyue G."/>
            <person name="Yanhong M."/>
            <person name="Yuanyuan C."/>
            <person name="Jingyan G."/>
            <person name="Wenjun H."/>
        </authorList>
    </citation>
    <scope>NUCLEOTIDE SEQUENCE [LARGE SCALE GENOMIC DNA]</scope>
    <source>
        <strain evidence="2 3">YS10</strain>
    </source>
</reference>
<feature type="signal peptide" evidence="1">
    <location>
        <begin position="1"/>
        <end position="19"/>
    </location>
</feature>
<dbReference type="EMBL" id="CP076129">
    <property type="protein sequence ID" value="QWG09745.1"/>
    <property type="molecule type" value="Genomic_DNA"/>
</dbReference>
<evidence type="ECO:0000313" key="2">
    <source>
        <dbReference type="EMBL" id="QWG09745.1"/>
    </source>
</evidence>
<keyword evidence="1" id="KW-0732">Signal</keyword>
<feature type="chain" id="PRO_5047113424" description="Transporter" evidence="1">
    <location>
        <begin position="20"/>
        <end position="261"/>
    </location>
</feature>
<organism evidence="2 3">
    <name type="scientific">Flammeovirga kamogawensis</name>
    <dbReference type="NCBI Taxonomy" id="373891"/>
    <lineage>
        <taxon>Bacteria</taxon>
        <taxon>Pseudomonadati</taxon>
        <taxon>Bacteroidota</taxon>
        <taxon>Cytophagia</taxon>
        <taxon>Cytophagales</taxon>
        <taxon>Flammeovirgaceae</taxon>
        <taxon>Flammeovirga</taxon>
    </lineage>
</organism>
<evidence type="ECO:0008006" key="4">
    <source>
        <dbReference type="Google" id="ProtNLM"/>
    </source>
</evidence>